<dbReference type="RefSeq" id="WP_353110547.1">
    <property type="nucleotide sequence ID" value="NZ_APND01000002.1"/>
</dbReference>
<evidence type="ECO:0000256" key="1">
    <source>
        <dbReference type="SAM" id="Phobius"/>
    </source>
</evidence>
<evidence type="ECO:0008006" key="4">
    <source>
        <dbReference type="Google" id="ProtNLM"/>
    </source>
</evidence>
<keyword evidence="1" id="KW-1133">Transmembrane helix</keyword>
<accession>A0ABV2B0Y6</accession>
<name>A0ABV2B0Y6_9GAMM</name>
<evidence type="ECO:0000313" key="2">
    <source>
        <dbReference type="EMBL" id="MES1929049.1"/>
    </source>
</evidence>
<reference evidence="2 3" key="1">
    <citation type="submission" date="2013-03" db="EMBL/GenBank/DDBJ databases">
        <title>Salinisphaera dokdonensis CL-ES53 Genome Sequencing.</title>
        <authorList>
            <person name="Li C."/>
            <person name="Lai Q."/>
            <person name="Shao Z."/>
        </authorList>
    </citation>
    <scope>NUCLEOTIDE SEQUENCE [LARGE SCALE GENOMIC DNA]</scope>
    <source>
        <strain evidence="2 3">CL-ES53</strain>
    </source>
</reference>
<dbReference type="Pfam" id="PF03203">
    <property type="entry name" value="MerC"/>
    <property type="match status" value="1"/>
</dbReference>
<dbReference type="Proteomes" id="UP001460888">
    <property type="component" value="Unassembled WGS sequence"/>
</dbReference>
<dbReference type="InterPro" id="IPR004891">
    <property type="entry name" value="Mercury-R_MerC"/>
</dbReference>
<evidence type="ECO:0000313" key="3">
    <source>
        <dbReference type="Proteomes" id="UP001460888"/>
    </source>
</evidence>
<gene>
    <name evidence="2" type="ORF">SADO_07332</name>
</gene>
<keyword evidence="3" id="KW-1185">Reference proteome</keyword>
<feature type="transmembrane region" description="Helical" evidence="1">
    <location>
        <begin position="51"/>
        <end position="71"/>
    </location>
</feature>
<feature type="transmembrane region" description="Helical" evidence="1">
    <location>
        <begin position="20"/>
        <end position="45"/>
    </location>
</feature>
<proteinExistence type="predicted"/>
<dbReference type="EMBL" id="APND01000002">
    <property type="protein sequence ID" value="MES1929049.1"/>
    <property type="molecule type" value="Genomic_DNA"/>
</dbReference>
<feature type="transmembrane region" description="Helical" evidence="1">
    <location>
        <begin position="104"/>
        <end position="122"/>
    </location>
</feature>
<sequence length="154" mass="16191">MSQGSSHNVTGKLDKAAVALSALCLVHCLALPLVLALFPVFGFAVVEHGTFHQLILIVIIPTTVVALGAGYRRHRRNVVPLFGTLGVIALILAAFGAHALGADIVERSVTVVGGLLIAVAHIQNFRYTRSGHCPRHGHSHVGETCTPPETPPSS</sequence>
<comment type="caution">
    <text evidence="2">The sequence shown here is derived from an EMBL/GenBank/DDBJ whole genome shotgun (WGS) entry which is preliminary data.</text>
</comment>
<protein>
    <recommendedName>
        <fullName evidence="4">MerC mercury resistance protein</fullName>
    </recommendedName>
</protein>
<organism evidence="2 3">
    <name type="scientific">Salinisphaera dokdonensis CL-ES53</name>
    <dbReference type="NCBI Taxonomy" id="1304272"/>
    <lineage>
        <taxon>Bacteria</taxon>
        <taxon>Pseudomonadati</taxon>
        <taxon>Pseudomonadota</taxon>
        <taxon>Gammaproteobacteria</taxon>
        <taxon>Salinisphaerales</taxon>
        <taxon>Salinisphaeraceae</taxon>
        <taxon>Salinisphaera</taxon>
    </lineage>
</organism>
<keyword evidence="1" id="KW-0812">Transmembrane</keyword>
<feature type="transmembrane region" description="Helical" evidence="1">
    <location>
        <begin position="78"/>
        <end position="98"/>
    </location>
</feature>
<keyword evidence="1" id="KW-0472">Membrane</keyword>